<dbReference type="UniPathway" id="UPA00704">
    <property type="reaction ID" value="UER00715"/>
</dbReference>
<accession>A0A1R4K895</accession>
<organism evidence="10 11">
    <name type="scientific">Marinilactibacillus psychrotolerans 42ea</name>
    <dbReference type="NCBI Taxonomy" id="1255609"/>
    <lineage>
        <taxon>Bacteria</taxon>
        <taxon>Bacillati</taxon>
        <taxon>Bacillota</taxon>
        <taxon>Bacilli</taxon>
        <taxon>Lactobacillales</taxon>
        <taxon>Carnobacteriaceae</taxon>
        <taxon>Marinilactibacillus</taxon>
    </lineage>
</organism>
<evidence type="ECO:0000256" key="1">
    <source>
        <dbReference type="ARBA" id="ARBA00005380"/>
    </source>
</evidence>
<keyword evidence="4 8" id="KW-0547">Nucleotide-binding</keyword>
<dbReference type="Pfam" id="PF00294">
    <property type="entry name" value="PfkB"/>
    <property type="match status" value="1"/>
</dbReference>
<evidence type="ECO:0000313" key="11">
    <source>
        <dbReference type="Proteomes" id="UP000195611"/>
    </source>
</evidence>
<sequence length="310" mass="33587">MIVTITMNPSIDVSYQLDTLKIDTINRVAKTSKTAGGKGLNVTRVLKQIGADVTASGLMGGFLGEQIKKELDTLNVKHAFSPINDEIRNCIAILHEGKQTEILESGPVISLQEGNQFLKHFEQLIQQTSVVSFSGSLPLGLPKDFYAEMIKIGNSKNKDVLLDCSGEGLKRILNGSEKPLLIKPNIEELSDILGIEMMNDLADIKAALMSPLFSDIEWIVVSMGSQGAIAKHKDTFYQVVIPKVKVKNPVGSGDATVAGLAYGLSEGKSDEEILKMANALGILNAQEAMTGHVDMTKFEKTMDQIEVLTV</sequence>
<dbReference type="InterPro" id="IPR002173">
    <property type="entry name" value="Carboh/pur_kinase_PfkB_CS"/>
</dbReference>
<dbReference type="InterPro" id="IPR017583">
    <property type="entry name" value="Tagatose/fructose_Pkinase"/>
</dbReference>
<evidence type="ECO:0000256" key="6">
    <source>
        <dbReference type="ARBA" id="ARBA00022840"/>
    </source>
</evidence>
<comment type="similarity">
    <text evidence="1">Belongs to the carbohydrate kinase pfkB family.</text>
</comment>
<dbReference type="RefSeq" id="WP_087059273.1">
    <property type="nucleotide sequence ID" value="NZ_FUKW01000121.1"/>
</dbReference>
<keyword evidence="2 8" id="KW-0808">Transferase</keyword>
<dbReference type="PANTHER" id="PTHR46566">
    <property type="entry name" value="1-PHOSPHOFRUCTOKINASE-RELATED"/>
    <property type="match status" value="1"/>
</dbReference>
<dbReference type="Gene3D" id="3.40.1190.20">
    <property type="match status" value="1"/>
</dbReference>
<evidence type="ECO:0000256" key="4">
    <source>
        <dbReference type="ARBA" id="ARBA00022741"/>
    </source>
</evidence>
<keyword evidence="6 8" id="KW-0067">ATP-binding</keyword>
<gene>
    <name evidence="10" type="ORF">FM115_08560</name>
</gene>
<comment type="pathway">
    <text evidence="8">Carbohydrate metabolism; D-tagatose 6-phosphate degradation; D-glyceraldehyde 3-phosphate and glycerone phosphate from D-tagatose 6-phosphate: step 1/2.</text>
</comment>
<dbReference type="GO" id="GO:0005829">
    <property type="term" value="C:cytosol"/>
    <property type="evidence" value="ECO:0007669"/>
    <property type="project" value="TreeGrafter"/>
</dbReference>
<dbReference type="GO" id="GO:0044281">
    <property type="term" value="P:small molecule metabolic process"/>
    <property type="evidence" value="ECO:0007669"/>
    <property type="project" value="UniProtKB-ARBA"/>
</dbReference>
<feature type="domain" description="Carbohydrate kinase PfkB" evidence="9">
    <location>
        <begin position="6"/>
        <end position="291"/>
    </location>
</feature>
<protein>
    <recommendedName>
        <fullName evidence="7 8">Tagatose-6-phosphate kinase</fullName>
        <ecNumber evidence="7 8">2.7.1.144</ecNumber>
    </recommendedName>
</protein>
<dbReference type="SUPFAM" id="SSF53613">
    <property type="entry name" value="Ribokinase-like"/>
    <property type="match status" value="1"/>
</dbReference>
<dbReference type="EC" id="2.7.1.144" evidence="7 8"/>
<dbReference type="InterPro" id="IPR005926">
    <property type="entry name" value="LacC"/>
</dbReference>
<evidence type="ECO:0000256" key="3">
    <source>
        <dbReference type="ARBA" id="ARBA00022736"/>
    </source>
</evidence>
<dbReference type="GO" id="GO:0005524">
    <property type="term" value="F:ATP binding"/>
    <property type="evidence" value="ECO:0007669"/>
    <property type="project" value="UniProtKB-KW"/>
</dbReference>
<dbReference type="InterPro" id="IPR011611">
    <property type="entry name" value="PfkB_dom"/>
</dbReference>
<comment type="catalytic activity">
    <reaction evidence="8">
        <text>D-tagatofuranose 6-phosphate + ATP = D-tagatofuranose 1,6-bisphosphate + ADP + H(+)</text>
        <dbReference type="Rhea" id="RHEA:12420"/>
        <dbReference type="ChEBI" id="CHEBI:15378"/>
        <dbReference type="ChEBI" id="CHEBI:30616"/>
        <dbReference type="ChEBI" id="CHEBI:58694"/>
        <dbReference type="ChEBI" id="CHEBI:58695"/>
        <dbReference type="ChEBI" id="CHEBI:456216"/>
        <dbReference type="EC" id="2.7.1.144"/>
    </reaction>
</comment>
<dbReference type="PIRSF" id="PIRSF000535">
    <property type="entry name" value="1PFK/6PFK/LacC"/>
    <property type="match status" value="1"/>
</dbReference>
<dbReference type="EMBL" id="FUKW01000121">
    <property type="protein sequence ID" value="SJN40519.1"/>
    <property type="molecule type" value="Genomic_DNA"/>
</dbReference>
<evidence type="ECO:0000256" key="8">
    <source>
        <dbReference type="PIRNR" id="PIRNR000535"/>
    </source>
</evidence>
<dbReference type="NCBIfam" id="TIGR01231">
    <property type="entry name" value="lacC"/>
    <property type="match status" value="1"/>
</dbReference>
<dbReference type="GO" id="GO:0008443">
    <property type="term" value="F:phosphofructokinase activity"/>
    <property type="evidence" value="ECO:0007669"/>
    <property type="project" value="TreeGrafter"/>
</dbReference>
<dbReference type="Proteomes" id="UP000195611">
    <property type="component" value="Unassembled WGS sequence"/>
</dbReference>
<evidence type="ECO:0000259" key="9">
    <source>
        <dbReference type="Pfam" id="PF00294"/>
    </source>
</evidence>
<keyword evidence="5 10" id="KW-0418">Kinase</keyword>
<dbReference type="GO" id="GO:0009024">
    <property type="term" value="F:tagatose-6-phosphate kinase activity"/>
    <property type="evidence" value="ECO:0007669"/>
    <property type="project" value="UniProtKB-UniRule"/>
</dbReference>
<dbReference type="AlphaFoldDB" id="A0A1R4K895"/>
<dbReference type="GO" id="GO:0019512">
    <property type="term" value="P:lactose catabolic process via tagatose-6-phosphate"/>
    <property type="evidence" value="ECO:0007669"/>
    <property type="project" value="InterPro"/>
</dbReference>
<dbReference type="PROSITE" id="PS00583">
    <property type="entry name" value="PFKB_KINASES_1"/>
    <property type="match status" value="1"/>
</dbReference>
<name>A0A1R4K895_9LACT</name>
<evidence type="ECO:0000256" key="5">
    <source>
        <dbReference type="ARBA" id="ARBA00022777"/>
    </source>
</evidence>
<evidence type="ECO:0000256" key="2">
    <source>
        <dbReference type="ARBA" id="ARBA00022679"/>
    </source>
</evidence>
<reference evidence="10 11" key="1">
    <citation type="submission" date="2017-02" db="EMBL/GenBank/DDBJ databases">
        <authorList>
            <person name="Peterson S.W."/>
        </authorList>
    </citation>
    <scope>NUCLEOTIDE SEQUENCE [LARGE SCALE GENOMIC DNA]</scope>
    <source>
        <strain evidence="10 11">42ea</strain>
    </source>
</reference>
<dbReference type="FunFam" id="3.40.1190.20:FF:000001">
    <property type="entry name" value="Phosphofructokinase"/>
    <property type="match status" value="1"/>
</dbReference>
<comment type="similarity">
    <text evidence="8">Belongs to the carbohydrate kinase PfkB family. LacC subfamily.</text>
</comment>
<dbReference type="PROSITE" id="PS00584">
    <property type="entry name" value="PFKB_KINASES_2"/>
    <property type="match status" value="1"/>
</dbReference>
<dbReference type="GO" id="GO:2001059">
    <property type="term" value="P:D-tagatose 6-phosphate catabolic process"/>
    <property type="evidence" value="ECO:0007669"/>
    <property type="project" value="UniProtKB-UniPathway"/>
</dbReference>
<dbReference type="PANTHER" id="PTHR46566:SF5">
    <property type="entry name" value="1-PHOSPHOFRUCTOKINASE"/>
    <property type="match status" value="1"/>
</dbReference>
<dbReference type="CDD" id="cd01164">
    <property type="entry name" value="FruK_PfkB_like"/>
    <property type="match status" value="1"/>
</dbReference>
<evidence type="ECO:0000313" key="10">
    <source>
        <dbReference type="EMBL" id="SJN40519.1"/>
    </source>
</evidence>
<dbReference type="InterPro" id="IPR029056">
    <property type="entry name" value="Ribokinase-like"/>
</dbReference>
<keyword evidence="3 8" id="KW-0423">Lactose metabolism</keyword>
<dbReference type="NCBIfam" id="TIGR03168">
    <property type="entry name" value="1-PFK"/>
    <property type="match status" value="1"/>
</dbReference>
<evidence type="ECO:0000256" key="7">
    <source>
        <dbReference type="NCBIfam" id="TIGR01231"/>
    </source>
</evidence>
<proteinExistence type="inferred from homology"/>